<organism evidence="5 6">
    <name type="scientific">Shewanella dokdonensis</name>
    <dbReference type="NCBI Taxonomy" id="712036"/>
    <lineage>
        <taxon>Bacteria</taxon>
        <taxon>Pseudomonadati</taxon>
        <taxon>Pseudomonadota</taxon>
        <taxon>Gammaproteobacteria</taxon>
        <taxon>Alteromonadales</taxon>
        <taxon>Shewanellaceae</taxon>
        <taxon>Shewanella</taxon>
    </lineage>
</organism>
<keyword evidence="6" id="KW-1185">Reference proteome</keyword>
<sequence>MTDLRQRTVLITGGASGIGLLMAQYFAKEGVAKVVLWDINAALLQQAISSLQHHFGQERICGWQVDICQSAQMHEALQQMRVAGIGVDILVNNAGIIVGKTFSEHSIADIDRTMAVNTIAPMRLCLALLPDMCANGLGHIVNIASAAGLVANPNMSVYCASKWAAVGWSDSLRLEMAQQSTGVKVTTVMPYYINTGMFAGVQSRILPILKPDKVAKRIVAAVKQDKSTLKMPRLLYLLPLLQGLLPQRWFDKVVGEWLGIYHTMDTFHGRSDPD</sequence>
<dbReference type="Proteomes" id="UP000676428">
    <property type="component" value="Chromosome"/>
</dbReference>
<dbReference type="PROSITE" id="PS00061">
    <property type="entry name" value="ADH_SHORT"/>
    <property type="match status" value="1"/>
</dbReference>
<evidence type="ECO:0000259" key="4">
    <source>
        <dbReference type="SMART" id="SM00822"/>
    </source>
</evidence>
<proteinExistence type="inferred from homology"/>
<dbReference type="PRINTS" id="PR00081">
    <property type="entry name" value="GDHRDH"/>
</dbReference>
<dbReference type="PANTHER" id="PTHR24322">
    <property type="entry name" value="PKSB"/>
    <property type="match status" value="1"/>
</dbReference>
<dbReference type="PANTHER" id="PTHR24322:SF736">
    <property type="entry name" value="RETINOL DEHYDROGENASE 10"/>
    <property type="match status" value="1"/>
</dbReference>
<feature type="domain" description="Ketoreductase" evidence="4">
    <location>
        <begin position="7"/>
        <end position="201"/>
    </location>
</feature>
<evidence type="ECO:0000256" key="3">
    <source>
        <dbReference type="RuleBase" id="RU000363"/>
    </source>
</evidence>
<dbReference type="InterPro" id="IPR036291">
    <property type="entry name" value="NAD(P)-bd_dom_sf"/>
</dbReference>
<evidence type="ECO:0000313" key="5">
    <source>
        <dbReference type="EMBL" id="QVK24260.1"/>
    </source>
</evidence>
<dbReference type="Pfam" id="PF00106">
    <property type="entry name" value="adh_short"/>
    <property type="match status" value="1"/>
</dbReference>
<dbReference type="InterPro" id="IPR020904">
    <property type="entry name" value="Sc_DH/Rdtase_CS"/>
</dbReference>
<dbReference type="PRINTS" id="PR00080">
    <property type="entry name" value="SDRFAMILY"/>
</dbReference>
<evidence type="ECO:0000256" key="1">
    <source>
        <dbReference type="ARBA" id="ARBA00006484"/>
    </source>
</evidence>
<gene>
    <name evidence="5" type="ORF">KHX94_06855</name>
</gene>
<dbReference type="SUPFAM" id="SSF51735">
    <property type="entry name" value="NAD(P)-binding Rossmann-fold domains"/>
    <property type="match status" value="1"/>
</dbReference>
<dbReference type="Gene3D" id="3.40.50.720">
    <property type="entry name" value="NAD(P)-binding Rossmann-like Domain"/>
    <property type="match status" value="1"/>
</dbReference>
<dbReference type="RefSeq" id="WP_213682866.1">
    <property type="nucleotide sequence ID" value="NZ_CP074572.1"/>
</dbReference>
<dbReference type="EMBL" id="CP074572">
    <property type="protein sequence ID" value="QVK24260.1"/>
    <property type="molecule type" value="Genomic_DNA"/>
</dbReference>
<evidence type="ECO:0000256" key="2">
    <source>
        <dbReference type="ARBA" id="ARBA00023002"/>
    </source>
</evidence>
<name>A0ABX8DIU7_9GAMM</name>
<accession>A0ABX8DIU7</accession>
<protein>
    <submittedName>
        <fullName evidence="5">SDR family oxidoreductase</fullName>
    </submittedName>
</protein>
<dbReference type="CDD" id="cd05339">
    <property type="entry name" value="17beta-HSDXI-like_SDR_c"/>
    <property type="match status" value="1"/>
</dbReference>
<evidence type="ECO:0000313" key="6">
    <source>
        <dbReference type="Proteomes" id="UP000676428"/>
    </source>
</evidence>
<dbReference type="InterPro" id="IPR002347">
    <property type="entry name" value="SDR_fam"/>
</dbReference>
<comment type="similarity">
    <text evidence="1 3">Belongs to the short-chain dehydrogenases/reductases (SDR) family.</text>
</comment>
<reference evidence="5 6" key="1">
    <citation type="journal article" date="2012" name="Int. J. Syst. Evol. Microbiol.">
        <title>Shewanella dokdonensis sp. nov., isolated from seawater.</title>
        <authorList>
            <person name="Sung H.R."/>
            <person name="Yoon J.H."/>
            <person name="Ghim S.Y."/>
        </authorList>
    </citation>
    <scope>NUCLEOTIDE SEQUENCE [LARGE SCALE GENOMIC DNA]</scope>
    <source>
        <strain evidence="5 6">DSM 23626</strain>
    </source>
</reference>
<dbReference type="SMART" id="SM00822">
    <property type="entry name" value="PKS_KR"/>
    <property type="match status" value="1"/>
</dbReference>
<keyword evidence="2" id="KW-0560">Oxidoreductase</keyword>
<dbReference type="InterPro" id="IPR057326">
    <property type="entry name" value="KR_dom"/>
</dbReference>